<dbReference type="AlphaFoldDB" id="A0A0A2WEC3"/>
<evidence type="ECO:0008006" key="4">
    <source>
        <dbReference type="Google" id="ProtNLM"/>
    </source>
</evidence>
<sequence>MTRSRTWVAYLCGILGCAAAPALCFATIEASDGSRYSADFAATFLIAFLIALPHAVLLGAPYVAWLRKRARFRLWPMLVGGFLAAALPYALLTVGPELLRGSVSGFWTLWYQPIVWGAWAMFGALGAAAFYFAFAFVQSHATLRTSAG</sequence>
<dbReference type="STRING" id="1300345.LF41_1437"/>
<keyword evidence="1" id="KW-1133">Transmembrane helix</keyword>
<feature type="transmembrane region" description="Helical" evidence="1">
    <location>
        <begin position="74"/>
        <end position="94"/>
    </location>
</feature>
<keyword evidence="1" id="KW-0472">Membrane</keyword>
<dbReference type="EMBL" id="JRKJ01000021">
    <property type="protein sequence ID" value="KGQ18083.1"/>
    <property type="molecule type" value="Genomic_DNA"/>
</dbReference>
<comment type="caution">
    <text evidence="2">The sequence shown here is derived from an EMBL/GenBank/DDBJ whole genome shotgun (WGS) entry which is preliminary data.</text>
</comment>
<name>A0A0A2WEC3_9GAMM</name>
<keyword evidence="3" id="KW-1185">Reference proteome</keyword>
<keyword evidence="1" id="KW-0812">Transmembrane</keyword>
<protein>
    <recommendedName>
        <fullName evidence="4">Lipoprotein</fullName>
    </recommendedName>
</protein>
<evidence type="ECO:0000256" key="1">
    <source>
        <dbReference type="SAM" id="Phobius"/>
    </source>
</evidence>
<dbReference type="Proteomes" id="UP000030518">
    <property type="component" value="Unassembled WGS sequence"/>
</dbReference>
<accession>A0A0A2WEC3</accession>
<dbReference type="RefSeq" id="WP_036170406.1">
    <property type="nucleotide sequence ID" value="NZ_JRKJ01000021.1"/>
</dbReference>
<organism evidence="2 3">
    <name type="scientific">Lysobacter dokdonensis DS-58</name>
    <dbReference type="NCBI Taxonomy" id="1300345"/>
    <lineage>
        <taxon>Bacteria</taxon>
        <taxon>Pseudomonadati</taxon>
        <taxon>Pseudomonadota</taxon>
        <taxon>Gammaproteobacteria</taxon>
        <taxon>Lysobacterales</taxon>
        <taxon>Lysobacteraceae</taxon>
        <taxon>Noviluteimonas</taxon>
    </lineage>
</organism>
<reference evidence="2 3" key="1">
    <citation type="submission" date="2014-09" db="EMBL/GenBank/DDBJ databases">
        <title>Genome sequences of Lysobacter dokdonensis DS-58.</title>
        <authorList>
            <person name="Kim J.F."/>
            <person name="Kwak M.-J."/>
        </authorList>
    </citation>
    <scope>NUCLEOTIDE SEQUENCE [LARGE SCALE GENOMIC DNA]</scope>
    <source>
        <strain evidence="2 3">DS-58</strain>
    </source>
</reference>
<gene>
    <name evidence="2" type="ORF">LF41_1437</name>
</gene>
<feature type="transmembrane region" description="Helical" evidence="1">
    <location>
        <begin position="40"/>
        <end position="62"/>
    </location>
</feature>
<feature type="transmembrane region" description="Helical" evidence="1">
    <location>
        <begin position="114"/>
        <end position="137"/>
    </location>
</feature>
<evidence type="ECO:0000313" key="2">
    <source>
        <dbReference type="EMBL" id="KGQ18083.1"/>
    </source>
</evidence>
<dbReference type="PROSITE" id="PS51257">
    <property type="entry name" value="PROKAR_LIPOPROTEIN"/>
    <property type="match status" value="1"/>
</dbReference>
<proteinExistence type="predicted"/>
<evidence type="ECO:0000313" key="3">
    <source>
        <dbReference type="Proteomes" id="UP000030518"/>
    </source>
</evidence>
<dbReference type="PATRIC" id="fig|1300345.3.peg.2509"/>